<organism evidence="4 5">
    <name type="scientific">Talaromyces amestolkiae</name>
    <dbReference type="NCBI Taxonomy" id="1196081"/>
    <lineage>
        <taxon>Eukaryota</taxon>
        <taxon>Fungi</taxon>
        <taxon>Dikarya</taxon>
        <taxon>Ascomycota</taxon>
        <taxon>Pezizomycotina</taxon>
        <taxon>Eurotiomycetes</taxon>
        <taxon>Eurotiomycetidae</taxon>
        <taxon>Eurotiales</taxon>
        <taxon>Trichocomaceae</taxon>
        <taxon>Talaromyces</taxon>
        <taxon>Talaromyces sect. Talaromyces</taxon>
    </lineage>
</organism>
<proteinExistence type="predicted"/>
<comment type="caution">
    <text evidence="4">The sequence shown here is derived from an EMBL/GenBank/DDBJ whole genome shotgun (WGS) entry which is preliminary data.</text>
</comment>
<evidence type="ECO:0000313" key="5">
    <source>
        <dbReference type="Proteomes" id="UP000249363"/>
    </source>
</evidence>
<dbReference type="EMBL" id="MIKG01000020">
    <property type="protein sequence ID" value="RAO72579.1"/>
    <property type="molecule type" value="Genomic_DNA"/>
</dbReference>
<dbReference type="STRING" id="1196081.A0A364L9X5"/>
<feature type="domain" description="Trichothecene 3-O-acetyltransferase-like N-terminal" evidence="3">
    <location>
        <begin position="38"/>
        <end position="190"/>
    </location>
</feature>
<evidence type="ECO:0000259" key="3">
    <source>
        <dbReference type="Pfam" id="PF22664"/>
    </source>
</evidence>
<keyword evidence="5" id="KW-1185">Reference proteome</keyword>
<evidence type="ECO:0000313" key="4">
    <source>
        <dbReference type="EMBL" id="RAO72579.1"/>
    </source>
</evidence>
<sequence>MTTTTQISSIHQVLQNDDPELSPDVMGQFLQLKTYNHGAALFELPDGISRETVVKEFKDAAAKIVEKIPWLAQRVVHEGVRPGHSGVFRLAPWPEDRPSEGLVRVKYCDHILPSYQELFEAKAPVQMLPGDVICSVPGFPETYDESKYGPAAACIIQINFIRGGAILTFSNQHNVMDGTGIFQVIMLFSRVLSGKDVPRQAIEEGNRDQGTVIPLYKPGEPIKNHDFLKLKPLPQQSSPNVIGAKWAQIRFLKEKIPEVKALAKSEAVPFVSTGDAVSALYWKCLAQARVANGQDPSAVSKFSRTIDARSAMGVSTAYMHQMVYFSPTWFTHQELVDLPLSSIATRLRQNLSEANTEHSIRSYATYVAGVPDKGTLFYTGPFNRATDISSSSMAQAALVLPFGSLGVPKYIRRPNLAPIPGTLYFYPPEVSGDLNLLVCLNDYEMKSLMNNPLWGPYTEFIG</sequence>
<protein>
    <recommendedName>
        <fullName evidence="3">Trichothecene 3-O-acetyltransferase-like N-terminal domain-containing protein</fullName>
    </recommendedName>
</protein>
<dbReference type="GO" id="GO:0016746">
    <property type="term" value="F:acyltransferase activity"/>
    <property type="evidence" value="ECO:0007669"/>
    <property type="project" value="UniProtKB-KW"/>
</dbReference>
<reference evidence="4 5" key="1">
    <citation type="journal article" date="2017" name="Biotechnol. Biofuels">
        <title>Differential beta-glucosidase expression as a function of carbon source availability in Talaromyces amestolkiae: a genomic and proteomic approach.</title>
        <authorList>
            <person name="de Eugenio L.I."/>
            <person name="Mendez-Liter J.A."/>
            <person name="Nieto-Dominguez M."/>
            <person name="Alonso L."/>
            <person name="Gil-Munoz J."/>
            <person name="Barriuso J."/>
            <person name="Prieto A."/>
            <person name="Martinez M.J."/>
        </authorList>
    </citation>
    <scope>NUCLEOTIDE SEQUENCE [LARGE SCALE GENOMIC DNA]</scope>
    <source>
        <strain evidence="4 5">CIB</strain>
    </source>
</reference>
<keyword evidence="2" id="KW-0012">Acyltransferase</keyword>
<dbReference type="Proteomes" id="UP000249363">
    <property type="component" value="Unassembled WGS sequence"/>
</dbReference>
<dbReference type="InterPro" id="IPR051283">
    <property type="entry name" value="Sec_Metabolite_Acyltrans"/>
</dbReference>
<dbReference type="PANTHER" id="PTHR31896">
    <property type="entry name" value="FAMILY REGULATORY PROTEIN, PUTATIVE (AFU_ORTHOLOGUE AFUA_3G14730)-RELATED"/>
    <property type="match status" value="1"/>
</dbReference>
<evidence type="ECO:0000256" key="1">
    <source>
        <dbReference type="ARBA" id="ARBA00022679"/>
    </source>
</evidence>
<dbReference type="InterPro" id="IPR054710">
    <property type="entry name" value="Tri101-like_N"/>
</dbReference>
<dbReference type="AlphaFoldDB" id="A0A364L9X5"/>
<dbReference type="PANTHER" id="PTHR31896:SF64">
    <property type="entry name" value="TRICHOTHECENE 3-O-ACETYLTRANSFERASE"/>
    <property type="match status" value="1"/>
</dbReference>
<dbReference type="Pfam" id="PF22664">
    <property type="entry name" value="TRI-like_N"/>
    <property type="match status" value="1"/>
</dbReference>
<accession>A0A364L9X5</accession>
<dbReference type="RefSeq" id="XP_040737093.1">
    <property type="nucleotide sequence ID" value="XM_040881413.1"/>
</dbReference>
<dbReference type="InterPro" id="IPR023213">
    <property type="entry name" value="CAT-like_dom_sf"/>
</dbReference>
<dbReference type="OrthoDB" id="1862401at2759"/>
<dbReference type="GeneID" id="63797805"/>
<name>A0A364L9X5_TALAM</name>
<evidence type="ECO:0000256" key="2">
    <source>
        <dbReference type="ARBA" id="ARBA00023315"/>
    </source>
</evidence>
<dbReference type="Gene3D" id="3.30.559.10">
    <property type="entry name" value="Chloramphenicol acetyltransferase-like domain"/>
    <property type="match status" value="2"/>
</dbReference>
<gene>
    <name evidence="4" type="ORF">BHQ10_008591</name>
</gene>
<keyword evidence="1" id="KW-0808">Transferase</keyword>